<dbReference type="AlphaFoldDB" id="E0I8Q4"/>
<evidence type="ECO:0000256" key="1">
    <source>
        <dbReference type="SAM" id="Coils"/>
    </source>
</evidence>
<name>E0I8Q4_9BACL</name>
<keyword evidence="3" id="KW-0732">Signal</keyword>
<dbReference type="eggNOG" id="ENOG5030GTS">
    <property type="taxonomic scope" value="Bacteria"/>
</dbReference>
<feature type="transmembrane region" description="Helical" evidence="2">
    <location>
        <begin position="112"/>
        <end position="133"/>
    </location>
</feature>
<organism evidence="4 5">
    <name type="scientific">Paenibacillus curdlanolyticus YK9</name>
    <dbReference type="NCBI Taxonomy" id="717606"/>
    <lineage>
        <taxon>Bacteria</taxon>
        <taxon>Bacillati</taxon>
        <taxon>Bacillota</taxon>
        <taxon>Bacilli</taxon>
        <taxon>Bacillales</taxon>
        <taxon>Paenibacillaceae</taxon>
        <taxon>Paenibacillus</taxon>
    </lineage>
</organism>
<evidence type="ECO:0000313" key="5">
    <source>
        <dbReference type="Proteomes" id="UP000005387"/>
    </source>
</evidence>
<keyword evidence="2" id="KW-1133">Transmembrane helix</keyword>
<dbReference type="RefSeq" id="WP_006038038.1">
    <property type="nucleotide sequence ID" value="NZ_AEDD01000005.1"/>
</dbReference>
<evidence type="ECO:0000256" key="3">
    <source>
        <dbReference type="SAM" id="SignalP"/>
    </source>
</evidence>
<feature type="chain" id="PRO_5003136182" evidence="3">
    <location>
        <begin position="30"/>
        <end position="151"/>
    </location>
</feature>
<gene>
    <name evidence="4" type="ORF">PaecuDRAFT_2032</name>
</gene>
<keyword evidence="2" id="KW-0472">Membrane</keyword>
<protein>
    <submittedName>
        <fullName evidence="4">Uncharacterized protein</fullName>
    </submittedName>
</protein>
<evidence type="ECO:0000313" key="4">
    <source>
        <dbReference type="EMBL" id="EFM10788.1"/>
    </source>
</evidence>
<dbReference type="EMBL" id="AEDD01000005">
    <property type="protein sequence ID" value="EFM10788.1"/>
    <property type="molecule type" value="Genomic_DNA"/>
</dbReference>
<evidence type="ECO:0000256" key="2">
    <source>
        <dbReference type="SAM" id="Phobius"/>
    </source>
</evidence>
<feature type="coiled-coil region" evidence="1">
    <location>
        <begin position="45"/>
        <end position="118"/>
    </location>
</feature>
<keyword evidence="5" id="KW-1185">Reference proteome</keyword>
<dbReference type="OrthoDB" id="2605255at2"/>
<feature type="signal peptide" evidence="3">
    <location>
        <begin position="1"/>
        <end position="29"/>
    </location>
</feature>
<reference evidence="4 5" key="1">
    <citation type="submission" date="2010-07" db="EMBL/GenBank/DDBJ databases">
        <title>The draft genome of Paenibacillus curdlanolyticus YK9.</title>
        <authorList>
            <consortium name="US DOE Joint Genome Institute (JGI-PGF)"/>
            <person name="Lucas S."/>
            <person name="Copeland A."/>
            <person name="Lapidus A."/>
            <person name="Cheng J.-F."/>
            <person name="Bruce D."/>
            <person name="Goodwin L."/>
            <person name="Pitluck S."/>
            <person name="Land M.L."/>
            <person name="Hauser L."/>
            <person name="Chang Y.-J."/>
            <person name="Jeffries C."/>
            <person name="Anderson I.J."/>
            <person name="Johnson E."/>
            <person name="Loganathan U."/>
            <person name="Mulhopadhyay B."/>
            <person name="Kyrpides N."/>
            <person name="Woyke T.J."/>
        </authorList>
    </citation>
    <scope>NUCLEOTIDE SEQUENCE [LARGE SCALE GENOMIC DNA]</scope>
    <source>
        <strain evidence="4 5">YK9</strain>
    </source>
</reference>
<dbReference type="STRING" id="717606.PaecuDRAFT_2032"/>
<accession>E0I8Q4</accession>
<dbReference type="Proteomes" id="UP000005387">
    <property type="component" value="Unassembled WGS sequence"/>
</dbReference>
<keyword evidence="2" id="KW-0812">Transmembrane</keyword>
<sequence>MMRTAFHRMAIIALFIVGAFALPTDSAHAGFFSRVQDIYHAPDKISEMEQQYKDANEALTKQLEEARQAADQLAQRQEELTKQNEQLMEQNASLQSEVKEARQKKADLQKKLIMASASIAALLIAYFMAIRIWRYASWRRQRHLRDGGIEG</sequence>
<keyword evidence="1" id="KW-0175">Coiled coil</keyword>
<proteinExistence type="predicted"/>